<feature type="domain" description="EF-hand" evidence="4">
    <location>
        <begin position="65"/>
        <end position="100"/>
    </location>
</feature>
<evidence type="ECO:0000256" key="2">
    <source>
        <dbReference type="ARBA" id="ARBA00022837"/>
    </source>
</evidence>
<comment type="caution">
    <text evidence="5">The sequence shown here is derived from an EMBL/GenBank/DDBJ whole genome shotgun (WGS) entry which is preliminary data.</text>
</comment>
<feature type="region of interest" description="Disordered" evidence="3">
    <location>
        <begin position="1255"/>
        <end position="1315"/>
    </location>
</feature>
<dbReference type="InterPro" id="IPR011990">
    <property type="entry name" value="TPR-like_helical_dom_sf"/>
</dbReference>
<keyword evidence="2" id="KW-0106">Calcium</keyword>
<feature type="domain" description="EF-hand" evidence="4">
    <location>
        <begin position="1"/>
        <end position="30"/>
    </location>
</feature>
<dbReference type="Gene3D" id="3.40.50.300">
    <property type="entry name" value="P-loop containing nucleotide triphosphate hydrolases"/>
    <property type="match status" value="1"/>
</dbReference>
<dbReference type="PROSITE" id="PS50222">
    <property type="entry name" value="EF_HAND_2"/>
    <property type="match status" value="3"/>
</dbReference>
<evidence type="ECO:0000313" key="5">
    <source>
        <dbReference type="EMBL" id="KOO21127.1"/>
    </source>
</evidence>
<dbReference type="InterPro" id="IPR049945">
    <property type="entry name" value="AAA_22"/>
</dbReference>
<dbReference type="SUPFAM" id="SSF47473">
    <property type="entry name" value="EF-hand"/>
    <property type="match status" value="1"/>
</dbReference>
<dbReference type="SUPFAM" id="SSF52540">
    <property type="entry name" value="P-loop containing nucleoside triphosphate hydrolases"/>
    <property type="match status" value="1"/>
</dbReference>
<sequence>MAAFGLSDKDGSGELSRDEFKSVIRRLNYDLTESELSEIYHECDPNGDGVVTVKEFLECRGKACAEEVAIMRAFQRYDKDGNGALNFEELKTVMLSLNSELTDSDMLSYFNECDSRKDGKVTGVEFNDFMARHQPFAIALDTAGVLPTKDSIVNVLSDFGFLGVSAAVKRSGLKMLKRKKLVPPTMHRNYSAVKGKTLQVFLSSTFRDMNAERAIFTKRYAPSLRLLAKSRGLFITFVDLRWGVTVEQATSGAVVSICLERLASSRYFVNFLGLRYGWMPAKEDLTQDTFDRFGHIINSYIPSRSVTEFEVLGGALGWNSKAECAPQSAWFYMRDDAFCDTVAEEERPFYVDADPQTQKKLTDLKKRIRARAAESDRMRGASFTGAKLPIVECCRDYIYPEDFAEMVYNDLTVAIKRDFPDTKIRSELDVDFVRHLTYGSQFTQIYVGHSVVQEQIDAYVRAAKSAATPSATPAAAAASVKPAVAGAKPTAAAVAKPRLPLVVVGNSGTGKSAAIANWLMRAEDQEVTGFVLPHFCDSTANSTHPEDIVKRLAEELKRAFNFENQIPTERSDLLEMVPIWLAKACETAPVTILIDGIDHLKVEYAADGTRLDPLSWVPSTLHSNCSIILSTASESPAFAALVSRGWADAKHTVQLPALTGDDKQLLTSGILSLHHKVLEPHLVILIVKSKQTATPLFLQMCIEELMANAVFETVDGMLRHCLAQKDMVALADMVLQRIEDQFGALLVQRTFSYLKSSRAGVSEIELLEALQINQADSVPFFDSMRPMLCQCGGLLSITSNVLLVAVTNRYLPDEAKVLAIHKEMYEFFLHASAETVPDARRYLELPFQLIGCRNLEKLSAFLIDMDKVRHLLADENLCRELPSLWIKAGGGAMPADLGARYHEGLERYAEVLRKEAEVTRMKELAARTDEEGNVMAAEEEEETNDDPESLYTKAEKGGDQFKYLEPLAKIYGQAGAFLVRLMQYEGAIILQQEVVDIDRSRFGTMSERVAEGLRQLSATQFLMGRIEAAMSSLYRAIGIYSHHKMTGTLEYAETLFEMSRVALYTEDIAGAKNKCLLALHIFQKVYGLDDPRLAPVLNRLACLMIEMGPEEQDDAVNHATRSLKLCTRSPLASADEPRFDSSLAEAMWIVGANHFKCGRIGEACRVLEDARAGKISNAEAALKKAEELSWKVFGESSWEAMRMLRDKISILQASATPAKGASAAAEAAARKAYATAERFETRCVLLLQSLNKTIPKDEKEKDEGAGKGGTKRGSGAKGSTSEAAPPASPKKTPSEAAPPASPKKTTFAKEDQKRK</sequence>
<dbReference type="Proteomes" id="UP000037460">
    <property type="component" value="Unassembled WGS sequence"/>
</dbReference>
<dbReference type="Pfam" id="PF13499">
    <property type="entry name" value="EF-hand_7"/>
    <property type="match status" value="2"/>
</dbReference>
<dbReference type="SMART" id="SM00054">
    <property type="entry name" value="EFh"/>
    <property type="match status" value="4"/>
</dbReference>
<gene>
    <name evidence="5" type="ORF">Ctob_005686</name>
</gene>
<feature type="compositionally biased region" description="Low complexity" evidence="3">
    <location>
        <begin position="1277"/>
        <end position="1305"/>
    </location>
</feature>
<dbReference type="GO" id="GO:0016887">
    <property type="term" value="F:ATP hydrolysis activity"/>
    <property type="evidence" value="ECO:0007669"/>
    <property type="project" value="InterPro"/>
</dbReference>
<accession>A0A0M0J463</accession>
<proteinExistence type="predicted"/>
<dbReference type="PANTHER" id="PTHR19860">
    <property type="entry name" value="DDB1- AND CUL4-ASSOCIATED FACTOR 12-RELATED"/>
    <property type="match status" value="1"/>
</dbReference>
<dbReference type="OrthoDB" id="2325716at2759"/>
<evidence type="ECO:0000256" key="3">
    <source>
        <dbReference type="SAM" id="MobiDB-lite"/>
    </source>
</evidence>
<keyword evidence="6" id="KW-1185">Reference proteome</keyword>
<dbReference type="InterPro" id="IPR002048">
    <property type="entry name" value="EF_hand_dom"/>
</dbReference>
<dbReference type="EMBL" id="JWZX01003388">
    <property type="protein sequence ID" value="KOO21127.1"/>
    <property type="molecule type" value="Genomic_DNA"/>
</dbReference>
<dbReference type="Gene3D" id="1.10.238.10">
    <property type="entry name" value="EF-hand"/>
    <property type="match status" value="1"/>
</dbReference>
<dbReference type="Pfam" id="PF13401">
    <property type="entry name" value="AAA_22"/>
    <property type="match status" value="1"/>
</dbReference>
<dbReference type="Pfam" id="PF13271">
    <property type="entry name" value="DUF4062"/>
    <property type="match status" value="1"/>
</dbReference>
<dbReference type="Gene3D" id="1.25.40.10">
    <property type="entry name" value="Tetratricopeptide repeat domain"/>
    <property type="match status" value="1"/>
</dbReference>
<dbReference type="PANTHER" id="PTHR19860:SF42">
    <property type="entry name" value="RING-TYPE DOMAIN-CONTAINING PROTEIN"/>
    <property type="match status" value="1"/>
</dbReference>
<dbReference type="InterPro" id="IPR011992">
    <property type="entry name" value="EF-hand-dom_pair"/>
</dbReference>
<feature type="compositionally biased region" description="Basic and acidic residues" evidence="3">
    <location>
        <begin position="1255"/>
        <end position="1265"/>
    </location>
</feature>
<dbReference type="FunFam" id="1.10.238.10:FF:000001">
    <property type="entry name" value="Calmodulin 1"/>
    <property type="match status" value="1"/>
</dbReference>
<dbReference type="SUPFAM" id="SSF48452">
    <property type="entry name" value="TPR-like"/>
    <property type="match status" value="1"/>
</dbReference>
<feature type="compositionally biased region" description="Gly residues" evidence="3">
    <location>
        <begin position="1266"/>
        <end position="1276"/>
    </location>
</feature>
<dbReference type="GO" id="GO:0080008">
    <property type="term" value="C:Cul4-RING E3 ubiquitin ligase complex"/>
    <property type="evidence" value="ECO:0007669"/>
    <property type="project" value="TreeGrafter"/>
</dbReference>
<dbReference type="InterPro" id="IPR027417">
    <property type="entry name" value="P-loop_NTPase"/>
</dbReference>
<protein>
    <submittedName>
        <fullName evidence="5">Tetratricopeptide repeat domain containing protein</fullName>
    </submittedName>
</protein>
<dbReference type="InterPro" id="IPR025139">
    <property type="entry name" value="DUF4062"/>
</dbReference>
<evidence type="ECO:0000256" key="1">
    <source>
        <dbReference type="ARBA" id="ARBA00022737"/>
    </source>
</evidence>
<dbReference type="InterPro" id="IPR018247">
    <property type="entry name" value="EF_Hand_1_Ca_BS"/>
</dbReference>
<reference evidence="6" key="1">
    <citation type="journal article" date="2015" name="PLoS Genet.">
        <title>Genome Sequence and Transcriptome Analyses of Chrysochromulina tobin: Metabolic Tools for Enhanced Algal Fitness in the Prominent Order Prymnesiales (Haptophyceae).</title>
        <authorList>
            <person name="Hovde B.T."/>
            <person name="Deodato C.R."/>
            <person name="Hunsperger H.M."/>
            <person name="Ryken S.A."/>
            <person name="Yost W."/>
            <person name="Jha R.K."/>
            <person name="Patterson J."/>
            <person name="Monnat R.J. Jr."/>
            <person name="Barlow S.B."/>
            <person name="Starkenburg S.R."/>
            <person name="Cattolico R.A."/>
        </authorList>
    </citation>
    <scope>NUCLEOTIDE SEQUENCE</scope>
    <source>
        <strain evidence="6">CCMP291</strain>
    </source>
</reference>
<dbReference type="InterPro" id="IPR051191">
    <property type="entry name" value="DCAF12"/>
</dbReference>
<dbReference type="GO" id="GO:0005509">
    <property type="term" value="F:calcium ion binding"/>
    <property type="evidence" value="ECO:0007669"/>
    <property type="project" value="InterPro"/>
</dbReference>
<dbReference type="PROSITE" id="PS00018">
    <property type="entry name" value="EF_HAND_1"/>
    <property type="match status" value="2"/>
</dbReference>
<feature type="domain" description="EF-hand" evidence="4">
    <location>
        <begin position="101"/>
        <end position="136"/>
    </location>
</feature>
<keyword evidence="1" id="KW-0677">Repeat</keyword>
<name>A0A0M0J463_9EUKA</name>
<organism evidence="5 6">
    <name type="scientific">Chrysochromulina tobinii</name>
    <dbReference type="NCBI Taxonomy" id="1460289"/>
    <lineage>
        <taxon>Eukaryota</taxon>
        <taxon>Haptista</taxon>
        <taxon>Haptophyta</taxon>
        <taxon>Prymnesiophyceae</taxon>
        <taxon>Prymnesiales</taxon>
        <taxon>Chrysochromulinaceae</taxon>
        <taxon>Chrysochromulina</taxon>
    </lineage>
</organism>
<evidence type="ECO:0000259" key="4">
    <source>
        <dbReference type="PROSITE" id="PS50222"/>
    </source>
</evidence>
<evidence type="ECO:0000313" key="6">
    <source>
        <dbReference type="Proteomes" id="UP000037460"/>
    </source>
</evidence>
<dbReference type="CDD" id="cd00051">
    <property type="entry name" value="EFh"/>
    <property type="match status" value="2"/>
</dbReference>